<dbReference type="PANTHER" id="PTHR32071">
    <property type="entry name" value="TRANSCRIPTIONAL REGULATORY PROTEIN"/>
    <property type="match status" value="1"/>
</dbReference>
<dbReference type="InterPro" id="IPR027417">
    <property type="entry name" value="P-loop_NTPase"/>
</dbReference>
<evidence type="ECO:0000256" key="1">
    <source>
        <dbReference type="ARBA" id="ARBA00022741"/>
    </source>
</evidence>
<keyword evidence="9" id="KW-1185">Reference proteome</keyword>
<dbReference type="GO" id="GO:0000160">
    <property type="term" value="P:phosphorelay signal transduction system"/>
    <property type="evidence" value="ECO:0007669"/>
    <property type="project" value="InterPro"/>
</dbReference>
<dbReference type="PROSITE" id="PS50045">
    <property type="entry name" value="SIGMA54_INTERACT_4"/>
    <property type="match status" value="1"/>
</dbReference>
<dbReference type="InterPro" id="IPR058031">
    <property type="entry name" value="AAA_lid_NorR"/>
</dbReference>
<dbReference type="InterPro" id="IPR001789">
    <property type="entry name" value="Sig_transdc_resp-reg_receiver"/>
</dbReference>
<dbReference type="SUPFAM" id="SSF52540">
    <property type="entry name" value="P-loop containing nucleoside triphosphate hydrolases"/>
    <property type="match status" value="1"/>
</dbReference>
<feature type="domain" description="Response regulatory" evidence="7">
    <location>
        <begin position="6"/>
        <end position="125"/>
    </location>
</feature>
<dbReference type="Gene3D" id="1.10.10.60">
    <property type="entry name" value="Homeodomain-like"/>
    <property type="match status" value="1"/>
</dbReference>
<organism evidence="8 9">
    <name type="scientific">Alistipes dispar</name>
    <dbReference type="NCBI Taxonomy" id="2585119"/>
    <lineage>
        <taxon>Bacteria</taxon>
        <taxon>Pseudomonadati</taxon>
        <taxon>Bacteroidota</taxon>
        <taxon>Bacteroidia</taxon>
        <taxon>Bacteroidales</taxon>
        <taxon>Rikenellaceae</taxon>
        <taxon>Alistipes</taxon>
    </lineage>
</organism>
<dbReference type="PANTHER" id="PTHR32071:SF113">
    <property type="entry name" value="ALGINATE BIOSYNTHESIS TRANSCRIPTIONAL REGULATORY PROTEIN ALGB"/>
    <property type="match status" value="1"/>
</dbReference>
<dbReference type="PRINTS" id="PR01590">
    <property type="entry name" value="HTHFIS"/>
</dbReference>
<evidence type="ECO:0000256" key="4">
    <source>
        <dbReference type="ARBA" id="ARBA00023163"/>
    </source>
</evidence>
<evidence type="ECO:0000313" key="9">
    <source>
        <dbReference type="Proteomes" id="UP000319374"/>
    </source>
</evidence>
<dbReference type="GO" id="GO:0043565">
    <property type="term" value="F:sequence-specific DNA binding"/>
    <property type="evidence" value="ECO:0007669"/>
    <property type="project" value="InterPro"/>
</dbReference>
<dbReference type="OrthoDB" id="9810703at2"/>
<dbReference type="AlphaFoldDB" id="A0A4Y1X146"/>
<proteinExistence type="predicted"/>
<sequence>MAKEGTLLVVDDNRSILAALQLLMGNYFARVLTLPTPNRLATLLREEPIDVVLLDMNFTAGINTGNEGIYWLREIHRTRPDVKVVLFTAYADIDLAVRAMRDGAVDFVVKPWDNERLVAALRNAYNLARSQREVKQLKEIKRELKQEEPMFWGGSPAMARIREIVEKVAATDANILITGENGTGKEMLAREIHNRSARRRELMVPVDMGAVPETLFESELFGHVKGAFTDARTDRAGKFEVADRGTLFLDEIGNLPPRLQSKLLTAIQSGRIVRLGSNTPVKVDIRLISATNRDLFGMVADGEFREDLLYRINTIHIDLPPLRQRREDILPLAEKFLGRYAAKYNKPIEGFDEAAVREMHDYPWAGNIRELQHTVEKAVILCDGRTIAPATLLLRPAPAETSPKTGFSTLEEMERAMIAEAVTRCGGNLTEVARQLGITRQTLYNKIKRYGL</sequence>
<keyword evidence="1" id="KW-0547">Nucleotide-binding</keyword>
<dbReference type="Pfam" id="PF00072">
    <property type="entry name" value="Response_reg"/>
    <property type="match status" value="1"/>
</dbReference>
<dbReference type="GeneID" id="98673069"/>
<dbReference type="Gene3D" id="3.40.50.2300">
    <property type="match status" value="1"/>
</dbReference>
<dbReference type="InterPro" id="IPR003593">
    <property type="entry name" value="AAA+_ATPase"/>
</dbReference>
<dbReference type="Gene3D" id="1.10.8.60">
    <property type="match status" value="1"/>
</dbReference>
<dbReference type="CDD" id="cd00009">
    <property type="entry name" value="AAA"/>
    <property type="match status" value="1"/>
</dbReference>
<feature type="domain" description="Sigma-54 factor interaction" evidence="6">
    <location>
        <begin position="151"/>
        <end position="380"/>
    </location>
</feature>
<keyword evidence="3" id="KW-0805">Transcription regulation</keyword>
<keyword evidence="5" id="KW-0597">Phosphoprotein</keyword>
<gene>
    <name evidence="8" type="ORF">A5CPEGH6_10920</name>
</gene>
<dbReference type="GO" id="GO:0006355">
    <property type="term" value="P:regulation of DNA-templated transcription"/>
    <property type="evidence" value="ECO:0007669"/>
    <property type="project" value="InterPro"/>
</dbReference>
<dbReference type="Pfam" id="PF25601">
    <property type="entry name" value="AAA_lid_14"/>
    <property type="match status" value="1"/>
</dbReference>
<dbReference type="Pfam" id="PF00158">
    <property type="entry name" value="Sigma54_activat"/>
    <property type="match status" value="1"/>
</dbReference>
<keyword evidence="4" id="KW-0804">Transcription</keyword>
<dbReference type="InterPro" id="IPR002078">
    <property type="entry name" value="Sigma_54_int"/>
</dbReference>
<dbReference type="SMART" id="SM00448">
    <property type="entry name" value="REC"/>
    <property type="match status" value="1"/>
</dbReference>
<dbReference type="InterPro" id="IPR009057">
    <property type="entry name" value="Homeodomain-like_sf"/>
</dbReference>
<evidence type="ECO:0000259" key="6">
    <source>
        <dbReference type="PROSITE" id="PS50045"/>
    </source>
</evidence>
<dbReference type="Gene3D" id="3.40.50.300">
    <property type="entry name" value="P-loop containing nucleotide triphosphate hydrolases"/>
    <property type="match status" value="1"/>
</dbReference>
<dbReference type="PROSITE" id="PS50110">
    <property type="entry name" value="RESPONSE_REGULATORY"/>
    <property type="match status" value="1"/>
</dbReference>
<dbReference type="GO" id="GO:0005524">
    <property type="term" value="F:ATP binding"/>
    <property type="evidence" value="ECO:0007669"/>
    <property type="project" value="UniProtKB-KW"/>
</dbReference>
<feature type="modified residue" description="4-aspartylphosphate" evidence="5">
    <location>
        <position position="55"/>
    </location>
</feature>
<evidence type="ECO:0000259" key="7">
    <source>
        <dbReference type="PROSITE" id="PS50110"/>
    </source>
</evidence>
<dbReference type="SUPFAM" id="SSF52172">
    <property type="entry name" value="CheY-like"/>
    <property type="match status" value="1"/>
</dbReference>
<dbReference type="Pfam" id="PF02954">
    <property type="entry name" value="HTH_8"/>
    <property type="match status" value="1"/>
</dbReference>
<dbReference type="InterPro" id="IPR011006">
    <property type="entry name" value="CheY-like_superfamily"/>
</dbReference>
<dbReference type="RefSeq" id="WP_141428271.1">
    <property type="nucleotide sequence ID" value="NZ_AP019736.1"/>
</dbReference>
<accession>A0A4Y1X146</accession>
<dbReference type="Proteomes" id="UP000319374">
    <property type="component" value="Chromosome"/>
</dbReference>
<evidence type="ECO:0000256" key="3">
    <source>
        <dbReference type="ARBA" id="ARBA00023015"/>
    </source>
</evidence>
<dbReference type="FunFam" id="3.40.50.300:FF:000006">
    <property type="entry name" value="DNA-binding transcriptional regulator NtrC"/>
    <property type="match status" value="1"/>
</dbReference>
<dbReference type="SUPFAM" id="SSF46689">
    <property type="entry name" value="Homeodomain-like"/>
    <property type="match status" value="1"/>
</dbReference>
<evidence type="ECO:0000256" key="5">
    <source>
        <dbReference type="PROSITE-ProRule" id="PRU00169"/>
    </source>
</evidence>
<name>A0A4Y1X146_9BACT</name>
<dbReference type="EMBL" id="AP019736">
    <property type="protein sequence ID" value="BBL06454.1"/>
    <property type="molecule type" value="Genomic_DNA"/>
</dbReference>
<evidence type="ECO:0000313" key="8">
    <source>
        <dbReference type="EMBL" id="BBL06454.1"/>
    </source>
</evidence>
<reference evidence="9" key="1">
    <citation type="submission" date="2019-06" db="EMBL/GenBank/DDBJ databases">
        <title>Alistipes onderdonkii subsp. vulgaris subsp. nov., Alistipes dispar sp. nov. and Alistipes communis sp. nov., isolated from human faeces, and creation of Alistipes onderdonkii subsp. onderdonkii subsp. nov.</title>
        <authorList>
            <person name="Sakamoto M."/>
            <person name="Ikeyama N."/>
            <person name="Ogata Y."/>
            <person name="Suda W."/>
            <person name="Iino T."/>
            <person name="Hattori M."/>
            <person name="Ohkuma M."/>
        </authorList>
    </citation>
    <scope>NUCLEOTIDE SEQUENCE [LARGE SCALE GENOMIC DNA]</scope>
    <source>
        <strain evidence="9">5CPEGH6</strain>
    </source>
</reference>
<dbReference type="SMART" id="SM00382">
    <property type="entry name" value="AAA"/>
    <property type="match status" value="1"/>
</dbReference>
<evidence type="ECO:0000256" key="2">
    <source>
        <dbReference type="ARBA" id="ARBA00022840"/>
    </source>
</evidence>
<protein>
    <submittedName>
        <fullName evidence="8">Sigma-54-dependent Fis family transcriptional regulator</fullName>
    </submittedName>
</protein>
<keyword evidence="2" id="KW-0067">ATP-binding</keyword>
<dbReference type="InterPro" id="IPR002197">
    <property type="entry name" value="HTH_Fis"/>
</dbReference>
<dbReference type="KEGG" id="ada:A5CPEGH6_10920"/>